<dbReference type="Proteomes" id="UP001598130">
    <property type="component" value="Unassembled WGS sequence"/>
</dbReference>
<reference evidence="2 3" key="1">
    <citation type="submission" date="2022-09" db="EMBL/GenBank/DDBJ databases">
        <title>New species of Phenylobacterium.</title>
        <authorList>
            <person name="Mieszkin S."/>
        </authorList>
    </citation>
    <scope>NUCLEOTIDE SEQUENCE [LARGE SCALE GENOMIC DNA]</scope>
    <source>
        <strain evidence="2 3">HK31-G</strain>
    </source>
</reference>
<dbReference type="SUPFAM" id="SSF51735">
    <property type="entry name" value="NAD(P)-binding Rossmann-fold domains"/>
    <property type="match status" value="1"/>
</dbReference>
<dbReference type="InterPro" id="IPR027051">
    <property type="entry name" value="XdhC_Rossmann_dom"/>
</dbReference>
<name>A0ABW6CKR4_9CAUL</name>
<protein>
    <submittedName>
        <fullName evidence="2">XdhC family protein</fullName>
    </submittedName>
</protein>
<dbReference type="PANTHER" id="PTHR30388">
    <property type="entry name" value="ALDEHYDE OXIDOREDUCTASE MOLYBDENUM COFACTOR ASSEMBLY PROTEIN"/>
    <property type="match status" value="1"/>
</dbReference>
<keyword evidence="3" id="KW-1185">Reference proteome</keyword>
<sequence length="157" mass="16768">MTLPPRRPRLAIFGAGPAGSAFARQFALLPFEVEAYDTRPHNADHATILSEDELVEVAGCLEDGDYVLIASASHELDGRIAQAVLTAGRFRYCGMIGSRKKRDEILAALSQAGVSPGQVARLQCPIGIPELHGRAPEVIAVSVAAQVLQVLQDDNPE</sequence>
<gene>
    <name evidence="2" type="ORF">OCL97_05920</name>
</gene>
<dbReference type="EMBL" id="JAOTJD010000008">
    <property type="protein sequence ID" value="MFD3263504.1"/>
    <property type="molecule type" value="Genomic_DNA"/>
</dbReference>
<organism evidence="2 3">
    <name type="scientific">Phenylobacterium ferrooxidans</name>
    <dbReference type="NCBI Taxonomy" id="2982689"/>
    <lineage>
        <taxon>Bacteria</taxon>
        <taxon>Pseudomonadati</taxon>
        <taxon>Pseudomonadota</taxon>
        <taxon>Alphaproteobacteria</taxon>
        <taxon>Caulobacterales</taxon>
        <taxon>Caulobacteraceae</taxon>
        <taxon>Phenylobacterium</taxon>
    </lineage>
</organism>
<accession>A0ABW6CKR4</accession>
<evidence type="ECO:0000259" key="1">
    <source>
        <dbReference type="Pfam" id="PF13478"/>
    </source>
</evidence>
<dbReference type="Pfam" id="PF13478">
    <property type="entry name" value="XdhC_C"/>
    <property type="match status" value="1"/>
</dbReference>
<dbReference type="InterPro" id="IPR036291">
    <property type="entry name" value="NAD(P)-bd_dom_sf"/>
</dbReference>
<evidence type="ECO:0000313" key="3">
    <source>
        <dbReference type="Proteomes" id="UP001598130"/>
    </source>
</evidence>
<comment type="caution">
    <text evidence="2">The sequence shown here is derived from an EMBL/GenBank/DDBJ whole genome shotgun (WGS) entry which is preliminary data.</text>
</comment>
<proteinExistence type="predicted"/>
<dbReference type="Gene3D" id="3.40.50.720">
    <property type="entry name" value="NAD(P)-binding Rossmann-like Domain"/>
    <property type="match status" value="1"/>
</dbReference>
<dbReference type="InterPro" id="IPR052698">
    <property type="entry name" value="MoCofactor_Util/Proc"/>
</dbReference>
<evidence type="ECO:0000313" key="2">
    <source>
        <dbReference type="EMBL" id="MFD3263504.1"/>
    </source>
</evidence>
<feature type="domain" description="XdhC Rossmann" evidence="1">
    <location>
        <begin position="10"/>
        <end position="147"/>
    </location>
</feature>
<dbReference type="RefSeq" id="WP_377368479.1">
    <property type="nucleotide sequence ID" value="NZ_JAOTJD010000008.1"/>
</dbReference>
<dbReference type="PANTHER" id="PTHR30388:SF6">
    <property type="entry name" value="XANTHINE DEHYDROGENASE SUBUNIT A-RELATED"/>
    <property type="match status" value="1"/>
</dbReference>